<dbReference type="InterPro" id="IPR003462">
    <property type="entry name" value="ODC_Mu_crystall"/>
</dbReference>
<dbReference type="Proteomes" id="UP001595453">
    <property type="component" value="Unassembled WGS sequence"/>
</dbReference>
<dbReference type="NCBIfam" id="NF004793">
    <property type="entry name" value="PRK06141.1"/>
    <property type="match status" value="1"/>
</dbReference>
<name>A0ABV7CFP8_9GAMM</name>
<organism evidence="1 2">
    <name type="scientific">Pseudoalteromonas fenneropenaei</name>
    <dbReference type="NCBI Taxonomy" id="1737459"/>
    <lineage>
        <taxon>Bacteria</taxon>
        <taxon>Pseudomonadati</taxon>
        <taxon>Pseudomonadota</taxon>
        <taxon>Gammaproteobacteria</taxon>
        <taxon>Alteromonadales</taxon>
        <taxon>Pseudoalteromonadaceae</taxon>
        <taxon>Pseudoalteromonas</taxon>
    </lineage>
</organism>
<accession>A0ABV7CFP8</accession>
<keyword evidence="2" id="KW-1185">Reference proteome</keyword>
<dbReference type="SUPFAM" id="SSF51735">
    <property type="entry name" value="NAD(P)-binding Rossmann-fold domains"/>
    <property type="match status" value="1"/>
</dbReference>
<dbReference type="PANTHER" id="PTHR13812:SF19">
    <property type="entry name" value="KETIMINE REDUCTASE MU-CRYSTALLIN"/>
    <property type="match status" value="1"/>
</dbReference>
<dbReference type="EMBL" id="JBHRSD010000002">
    <property type="protein sequence ID" value="MFC3031392.1"/>
    <property type="molecule type" value="Genomic_DNA"/>
</dbReference>
<dbReference type="Gene3D" id="3.30.1780.10">
    <property type="entry name" value="ornithine cyclodeaminase, domain 1"/>
    <property type="match status" value="1"/>
</dbReference>
<dbReference type="Pfam" id="PF02423">
    <property type="entry name" value="OCD_Mu_crystall"/>
    <property type="match status" value="1"/>
</dbReference>
<comment type="caution">
    <text evidence="1">The sequence shown here is derived from an EMBL/GenBank/DDBJ whole genome shotgun (WGS) entry which is preliminary data.</text>
</comment>
<sequence>MQIITASQVHQHLAFPTVLNKLAQGFAAPATMPQRQIFELDSNPHNHDAFAVLPAWNDEVIGVKSFTYFPDNEASGYASLYSKIMLFSRAHGEPLALVDGTSVTLWRTAAVSALAASLLAKPNAKHLVLFGSGKLAPFLIRAHLAVRQYTQVTLVARNHAKAAAVITILANEFSGVEFAYVDQADEALISSADVICCATGARSPLFNGAWLTPGCHVDLLGNHHKESRECDTTTIIRASVYVDSRTNVLNEAGELLIPIKEGVFSAAQVKAELADMCRQAPNRSADEITVFKSVGTALADLLTAHLVLTLCQQQDKAEAAACLA</sequence>
<reference evidence="2" key="1">
    <citation type="journal article" date="2019" name="Int. J. Syst. Evol. Microbiol.">
        <title>The Global Catalogue of Microorganisms (GCM) 10K type strain sequencing project: providing services to taxonomists for standard genome sequencing and annotation.</title>
        <authorList>
            <consortium name="The Broad Institute Genomics Platform"/>
            <consortium name="The Broad Institute Genome Sequencing Center for Infectious Disease"/>
            <person name="Wu L."/>
            <person name="Ma J."/>
        </authorList>
    </citation>
    <scope>NUCLEOTIDE SEQUENCE [LARGE SCALE GENOMIC DNA]</scope>
    <source>
        <strain evidence="2">KCTC 42730</strain>
    </source>
</reference>
<gene>
    <name evidence="1" type="ORF">ACFOEE_02470</name>
</gene>
<proteinExistence type="predicted"/>
<dbReference type="InterPro" id="IPR023401">
    <property type="entry name" value="ODC_N"/>
</dbReference>
<dbReference type="Gene3D" id="3.40.50.720">
    <property type="entry name" value="NAD(P)-binding Rossmann-like Domain"/>
    <property type="match status" value="1"/>
</dbReference>
<dbReference type="InterPro" id="IPR036291">
    <property type="entry name" value="NAD(P)-bd_dom_sf"/>
</dbReference>
<dbReference type="RefSeq" id="WP_377120571.1">
    <property type="nucleotide sequence ID" value="NZ_JBHRSD010000002.1"/>
</dbReference>
<protein>
    <submittedName>
        <fullName evidence="1">Ornithine cyclodeaminase family protein</fullName>
    </submittedName>
</protein>
<evidence type="ECO:0000313" key="2">
    <source>
        <dbReference type="Proteomes" id="UP001595453"/>
    </source>
</evidence>
<dbReference type="PANTHER" id="PTHR13812">
    <property type="entry name" value="KETIMINE REDUCTASE MU-CRYSTALLIN"/>
    <property type="match status" value="1"/>
</dbReference>
<evidence type="ECO:0000313" key="1">
    <source>
        <dbReference type="EMBL" id="MFC3031392.1"/>
    </source>
</evidence>
<dbReference type="PIRSF" id="PIRSF001439">
    <property type="entry name" value="CryM"/>
    <property type="match status" value="1"/>
</dbReference>